<gene>
    <name evidence="2" type="ORF">MAR_034004</name>
</gene>
<protein>
    <submittedName>
        <fullName evidence="2">Uncharacterized protein</fullName>
    </submittedName>
</protein>
<feature type="compositionally biased region" description="Basic residues" evidence="1">
    <location>
        <begin position="210"/>
        <end position="221"/>
    </location>
</feature>
<accession>A0ABY7GAL3</accession>
<feature type="region of interest" description="Disordered" evidence="1">
    <location>
        <begin position="210"/>
        <end position="265"/>
    </location>
</feature>
<dbReference type="Proteomes" id="UP001164746">
    <property type="component" value="Chromosome 17"/>
</dbReference>
<evidence type="ECO:0000256" key="1">
    <source>
        <dbReference type="SAM" id="MobiDB-lite"/>
    </source>
</evidence>
<dbReference type="PANTHER" id="PTHR46601">
    <property type="entry name" value="ULP_PROTEASE DOMAIN-CONTAINING PROTEIN"/>
    <property type="match status" value="1"/>
</dbReference>
<evidence type="ECO:0000313" key="3">
    <source>
        <dbReference type="Proteomes" id="UP001164746"/>
    </source>
</evidence>
<organism evidence="2 3">
    <name type="scientific">Mya arenaria</name>
    <name type="common">Soft-shell clam</name>
    <dbReference type="NCBI Taxonomy" id="6604"/>
    <lineage>
        <taxon>Eukaryota</taxon>
        <taxon>Metazoa</taxon>
        <taxon>Spiralia</taxon>
        <taxon>Lophotrochozoa</taxon>
        <taxon>Mollusca</taxon>
        <taxon>Bivalvia</taxon>
        <taxon>Autobranchia</taxon>
        <taxon>Heteroconchia</taxon>
        <taxon>Euheterodonta</taxon>
        <taxon>Imparidentia</taxon>
        <taxon>Neoheterodontei</taxon>
        <taxon>Myida</taxon>
        <taxon>Myoidea</taxon>
        <taxon>Myidae</taxon>
        <taxon>Mya</taxon>
    </lineage>
</organism>
<keyword evidence="3" id="KW-1185">Reference proteome</keyword>
<evidence type="ECO:0000313" key="2">
    <source>
        <dbReference type="EMBL" id="WAR31462.1"/>
    </source>
</evidence>
<sequence>MTLICACANPRRKVTTLRACIMLRSSLQLQSLIHVTGPQLQSLIHVPGTQLRSLIHGPDIQLQSLIHVPGPQLQSLSNVSGRQLQSLIHGPGLQHQSLNPVPGLQLQSLIHTSPELSPDHIVAAIVIILFFFDKCSSGPFPLSDDVAVYLHFHVDRRPTMACLILNDSDGLVQMRIPIKERSTYRNAKIDCNSGKIKPIEQLSEREKRAIRKKWKSQKRKDRSREKEVKDILNSIHTPPSSPEHESAEIHISSRQGTAKEEKTTRGIKIIQPKAKDATRNKQSKAKILIEAIREKYRHKSKQDKADFAKFLCGRTLKKYNLKTETYKSFGYHYPKKNKVKQQTLTKRISAKVHAFYIRNDKSRLIPGKRQTKTLKKIRKQRRVLLFDIKTLHKKFLSEGKTKTSYSVFCRLRPFFVVFPRHSDRNTCMCKVCNNTELMTEALKRVSPIESADLNTCIGNIVCSTNEKDCMYGECKACRERSMDVNKDVLGDDVQWFEWNTKREVRTIKKGKDVIEKAIHITEKEMKNGNVNELVDKFEDQLKRYTKHIFRTYNQYQYFAKKKIEIKEDECLLHVDFSENYVCGYTAEVQSVHFGASKRQITLHTGVAIVKDQPQYTFCTVSDSLVHGPEAVWAHLKPILTKIKTKYPKITKLEIFSDGPVTQYRQKGNFYLASVKGKEFGFDDIKWSFFEAGHGKGVPGAIEDSNVKMYLVKEECIEEERTLLKNTVLKPVPGTLNLHQVICDIKEGKIAYRHLSCLCKIDSEHKGHEYCSQHYNTNNNEIRSHQPEISSTQRKRKLCNTGKGRQDVIYYEKVLQNLNLCQTFEEIKHHLQTIPEIEVSVKADEINVYQNKLEVDTESIVDIQDDLKMPDYVENLYPVEVNTDGNFLPSCGSVYAFGNPDRPEEIRTRIIKELSENESYYLNNENLLKGSVIKKNESTKNLSFQYAQYSEYFIPGMHLTQTLVRDIFQKGVMSLTENKSFMGIWQVFALSTIL</sequence>
<dbReference type="EMBL" id="CP111028">
    <property type="protein sequence ID" value="WAR31462.1"/>
    <property type="molecule type" value="Genomic_DNA"/>
</dbReference>
<dbReference type="PANTHER" id="PTHR46601:SF1">
    <property type="entry name" value="ADF-H DOMAIN-CONTAINING PROTEIN"/>
    <property type="match status" value="1"/>
</dbReference>
<name>A0ABY7GAL3_MYAAR</name>
<reference evidence="2" key="1">
    <citation type="submission" date="2022-11" db="EMBL/GenBank/DDBJ databases">
        <title>Centuries of genome instability and evolution in soft-shell clam transmissible cancer (bioRxiv).</title>
        <authorList>
            <person name="Hart S.F.M."/>
            <person name="Yonemitsu M.A."/>
            <person name="Giersch R.M."/>
            <person name="Beal B.F."/>
            <person name="Arriagada G."/>
            <person name="Davis B.W."/>
            <person name="Ostrander E.A."/>
            <person name="Goff S.P."/>
            <person name="Metzger M.J."/>
        </authorList>
    </citation>
    <scope>NUCLEOTIDE SEQUENCE</scope>
    <source>
        <strain evidence="2">MELC-2E11</strain>
        <tissue evidence="2">Siphon/mantle</tissue>
    </source>
</reference>
<proteinExistence type="predicted"/>